<feature type="transmembrane region" description="Helical" evidence="1">
    <location>
        <begin position="42"/>
        <end position="60"/>
    </location>
</feature>
<keyword evidence="1" id="KW-1133">Transmembrane helix</keyword>
<keyword evidence="1" id="KW-0812">Transmembrane</keyword>
<dbReference type="AlphaFoldDB" id="A0A916JCS8"/>
<reference evidence="2" key="1">
    <citation type="submission" date="2021-04" db="EMBL/GenBank/DDBJ databases">
        <authorList>
            <person name="Rodrigo-Torres L."/>
            <person name="Arahal R. D."/>
            <person name="Lucena T."/>
        </authorList>
    </citation>
    <scope>NUCLEOTIDE SEQUENCE</scope>
    <source>
        <strain evidence="2">CECT 9275</strain>
    </source>
</reference>
<sequence length="103" mass="11904">MSENPFSFDGRIRRTEYCLSYIGYYVIQFTLQYLLIDVEMGVLILAACFIPLVWFSLAQGAKRCHDIGNSGWFQLIPLYFLWMMFAPGHPGRNKYGPSPKQPT</sequence>
<name>A0A916JCS8_9BACT</name>
<dbReference type="PANTHER" id="PTHR34980:SF3">
    <property type="entry name" value="BLR8105 PROTEIN"/>
    <property type="match status" value="1"/>
</dbReference>
<evidence type="ECO:0008006" key="4">
    <source>
        <dbReference type="Google" id="ProtNLM"/>
    </source>
</evidence>
<accession>A0A916JCS8</accession>
<dbReference type="EMBL" id="CAJRAF010000002">
    <property type="protein sequence ID" value="CAG5003146.1"/>
    <property type="molecule type" value="Genomic_DNA"/>
</dbReference>
<keyword evidence="1" id="KW-0472">Membrane</keyword>
<dbReference type="InterPro" id="IPR008523">
    <property type="entry name" value="DUF805"/>
</dbReference>
<dbReference type="RefSeq" id="WP_215239616.1">
    <property type="nucleotide sequence ID" value="NZ_CAJRAF010000002.1"/>
</dbReference>
<comment type="caution">
    <text evidence="2">The sequence shown here is derived from an EMBL/GenBank/DDBJ whole genome shotgun (WGS) entry which is preliminary data.</text>
</comment>
<feature type="transmembrane region" description="Helical" evidence="1">
    <location>
        <begin position="72"/>
        <end position="89"/>
    </location>
</feature>
<dbReference type="PANTHER" id="PTHR34980">
    <property type="entry name" value="INNER MEMBRANE PROTEIN-RELATED-RELATED"/>
    <property type="match status" value="1"/>
</dbReference>
<evidence type="ECO:0000313" key="3">
    <source>
        <dbReference type="Proteomes" id="UP000680038"/>
    </source>
</evidence>
<evidence type="ECO:0000256" key="1">
    <source>
        <dbReference type="SAM" id="Phobius"/>
    </source>
</evidence>
<gene>
    <name evidence="2" type="ORF">DYBT9275_03071</name>
</gene>
<feature type="transmembrane region" description="Helical" evidence="1">
    <location>
        <begin position="18"/>
        <end position="36"/>
    </location>
</feature>
<keyword evidence="3" id="KW-1185">Reference proteome</keyword>
<organism evidence="2 3">
    <name type="scientific">Dyadobacter helix</name>
    <dbReference type="NCBI Taxonomy" id="2822344"/>
    <lineage>
        <taxon>Bacteria</taxon>
        <taxon>Pseudomonadati</taxon>
        <taxon>Bacteroidota</taxon>
        <taxon>Cytophagia</taxon>
        <taxon>Cytophagales</taxon>
        <taxon>Spirosomataceae</taxon>
        <taxon>Dyadobacter</taxon>
    </lineage>
</organism>
<evidence type="ECO:0000313" key="2">
    <source>
        <dbReference type="EMBL" id="CAG5003146.1"/>
    </source>
</evidence>
<proteinExistence type="predicted"/>
<dbReference type="Proteomes" id="UP000680038">
    <property type="component" value="Unassembled WGS sequence"/>
</dbReference>
<dbReference type="Pfam" id="PF05656">
    <property type="entry name" value="DUF805"/>
    <property type="match status" value="1"/>
</dbReference>
<dbReference type="GO" id="GO:0005886">
    <property type="term" value="C:plasma membrane"/>
    <property type="evidence" value="ECO:0007669"/>
    <property type="project" value="TreeGrafter"/>
</dbReference>
<protein>
    <recommendedName>
        <fullName evidence="4">DUF805 domain-containing protein</fullName>
    </recommendedName>
</protein>